<keyword evidence="5 8" id="KW-0560">Oxidoreductase</keyword>
<evidence type="ECO:0000256" key="6">
    <source>
        <dbReference type="ARBA" id="ARBA00023052"/>
    </source>
</evidence>
<dbReference type="InterPro" id="IPR050642">
    <property type="entry name" value="PDH_E1_Alpha_Subunit"/>
</dbReference>
<feature type="domain" description="Dehydrogenase E1 component" evidence="10">
    <location>
        <begin position="83"/>
        <end position="379"/>
    </location>
</feature>
<evidence type="ECO:0000259" key="10">
    <source>
        <dbReference type="Pfam" id="PF00676"/>
    </source>
</evidence>
<dbReference type="Proteomes" id="UP000664369">
    <property type="component" value="Unassembled WGS sequence"/>
</dbReference>
<comment type="catalytic activity">
    <reaction evidence="8">
        <text>N(6)-[(R)-lipoyl]-L-lysyl-[protein] + pyruvate + H(+) = N(6)-[(R)-S(8)-acetyldihydrolipoyl]-L-lysyl-[protein] + CO2</text>
        <dbReference type="Rhea" id="RHEA:19189"/>
        <dbReference type="Rhea" id="RHEA-COMP:10474"/>
        <dbReference type="Rhea" id="RHEA-COMP:10478"/>
        <dbReference type="ChEBI" id="CHEBI:15361"/>
        <dbReference type="ChEBI" id="CHEBI:15378"/>
        <dbReference type="ChEBI" id="CHEBI:16526"/>
        <dbReference type="ChEBI" id="CHEBI:83099"/>
        <dbReference type="ChEBI" id="CHEBI:83111"/>
        <dbReference type="EC" id="1.2.4.1"/>
    </reaction>
</comment>
<dbReference type="PANTHER" id="PTHR11516">
    <property type="entry name" value="PYRUVATE DEHYDROGENASE E1 COMPONENT, ALPHA SUBUNIT BACTERIAL AND ORGANELLAR"/>
    <property type="match status" value="1"/>
</dbReference>
<evidence type="ECO:0000256" key="7">
    <source>
        <dbReference type="ARBA" id="ARBA00023317"/>
    </source>
</evidence>
<dbReference type="CDD" id="cd02000">
    <property type="entry name" value="TPP_E1_PDC_ADC_BCADC"/>
    <property type="match status" value="1"/>
</dbReference>
<dbReference type="InterPro" id="IPR001017">
    <property type="entry name" value="DH_E1"/>
</dbReference>
<comment type="subunit">
    <text evidence="2 8">Heterodimer of an alpha and a beta chain.</text>
</comment>
<sequence>MADTKVKAAPKKSTAAKASTGAAAKATKATKGKSNGVETIAQPDPVLPGTDKPNAAASGSDTPTPEATQPSFPKETYLQWYEQMQLMRKFEDKAGQLYGQQKIKGFCHLYIGQEACVAGAVSALEKGDKYITAYRDHAHPLALGTSPNAVMAELFAKATGCSKGKGGSMHMFDKEVGFMGGHGIVGGQVPMGAGIAFAEKYNKTGKLCICSMGDGAVRQGALHEAFNMAMLWKLPVIFVIENNGYAMGTSVARTSNVTDLYKIGLSYDMPSEPVNGMRVEDVHEAVARAAERARAGEGPTLLEFKTYRYKGHSMSDPAKYRTKEELEDYRHRDAIEGVRHTILTNNMATEADLEVIDERVKAQVAESVEFAENSPYPTPDELYKDVYVQADYPYIHD</sequence>
<name>A0ABS3QBP1_9BACT</name>
<comment type="function">
    <text evidence="8">The pyruvate dehydrogenase complex catalyzes the overall conversion of pyruvate to acetyl-CoA and CO(2).</text>
</comment>
<evidence type="ECO:0000256" key="4">
    <source>
        <dbReference type="ARBA" id="ARBA00014159"/>
    </source>
</evidence>
<dbReference type="SUPFAM" id="SSF52518">
    <property type="entry name" value="Thiamin diphosphate-binding fold (THDP-binding)"/>
    <property type="match status" value="1"/>
</dbReference>
<dbReference type="NCBIfam" id="TIGR03182">
    <property type="entry name" value="PDH_E1_alph_y"/>
    <property type="match status" value="1"/>
</dbReference>
<comment type="caution">
    <text evidence="11">The sequence shown here is derived from an EMBL/GenBank/DDBJ whole genome shotgun (WGS) entry which is preliminary data.</text>
</comment>
<feature type="compositionally biased region" description="Polar residues" evidence="9">
    <location>
        <begin position="57"/>
        <end position="71"/>
    </location>
</feature>
<dbReference type="RefSeq" id="WP_208173961.1">
    <property type="nucleotide sequence ID" value="NZ_JAGETZ010000002.1"/>
</dbReference>
<dbReference type="Gene3D" id="3.40.50.970">
    <property type="match status" value="1"/>
</dbReference>
<dbReference type="EC" id="1.2.4.1" evidence="3 8"/>
<evidence type="ECO:0000313" key="12">
    <source>
        <dbReference type="Proteomes" id="UP000664369"/>
    </source>
</evidence>
<protein>
    <recommendedName>
        <fullName evidence="4 8">Pyruvate dehydrogenase E1 component subunit alpha</fullName>
        <ecNumber evidence="3 8">1.2.4.1</ecNumber>
    </recommendedName>
</protein>
<keyword evidence="6 8" id="KW-0786">Thiamine pyrophosphate</keyword>
<keyword evidence="7 8" id="KW-0670">Pyruvate</keyword>
<feature type="compositionally biased region" description="Low complexity" evidence="9">
    <location>
        <begin position="11"/>
        <end position="33"/>
    </location>
</feature>
<evidence type="ECO:0000256" key="2">
    <source>
        <dbReference type="ARBA" id="ARBA00011870"/>
    </source>
</evidence>
<evidence type="ECO:0000313" key="11">
    <source>
        <dbReference type="EMBL" id="MBO2008433.1"/>
    </source>
</evidence>
<feature type="region of interest" description="Disordered" evidence="9">
    <location>
        <begin position="1"/>
        <end position="72"/>
    </location>
</feature>
<evidence type="ECO:0000256" key="8">
    <source>
        <dbReference type="RuleBase" id="RU361139"/>
    </source>
</evidence>
<accession>A0ABS3QBP1</accession>
<reference evidence="11 12" key="1">
    <citation type="submission" date="2021-03" db="EMBL/GenBank/DDBJ databases">
        <authorList>
            <person name="Kim M.K."/>
        </authorList>
    </citation>
    <scope>NUCLEOTIDE SEQUENCE [LARGE SCALE GENOMIC DNA]</scope>
    <source>
        <strain evidence="11 12">BT442</strain>
    </source>
</reference>
<organism evidence="11 12">
    <name type="scientific">Hymenobacter negativus</name>
    <dbReference type="NCBI Taxonomy" id="2795026"/>
    <lineage>
        <taxon>Bacteria</taxon>
        <taxon>Pseudomonadati</taxon>
        <taxon>Bacteroidota</taxon>
        <taxon>Cytophagia</taxon>
        <taxon>Cytophagales</taxon>
        <taxon>Hymenobacteraceae</taxon>
        <taxon>Hymenobacter</taxon>
    </lineage>
</organism>
<proteinExistence type="predicted"/>
<comment type="cofactor">
    <cofactor evidence="1 8">
        <name>thiamine diphosphate</name>
        <dbReference type="ChEBI" id="CHEBI:58937"/>
    </cofactor>
</comment>
<keyword evidence="12" id="KW-1185">Reference proteome</keyword>
<dbReference type="InterPro" id="IPR017597">
    <property type="entry name" value="Pyrv_DH_E1_asu_subgrp-y"/>
</dbReference>
<dbReference type="EMBL" id="JAGETZ010000002">
    <property type="protein sequence ID" value="MBO2008433.1"/>
    <property type="molecule type" value="Genomic_DNA"/>
</dbReference>
<evidence type="ECO:0000256" key="9">
    <source>
        <dbReference type="SAM" id="MobiDB-lite"/>
    </source>
</evidence>
<gene>
    <name evidence="8 11" type="primary">pdhA</name>
    <name evidence="11" type="ORF">J4E00_05165</name>
</gene>
<evidence type="ECO:0000256" key="3">
    <source>
        <dbReference type="ARBA" id="ARBA00012281"/>
    </source>
</evidence>
<dbReference type="Pfam" id="PF00676">
    <property type="entry name" value="E1_dh"/>
    <property type="match status" value="1"/>
</dbReference>
<dbReference type="PANTHER" id="PTHR11516:SF60">
    <property type="entry name" value="PYRUVATE DEHYDROGENASE E1 COMPONENT SUBUNIT ALPHA"/>
    <property type="match status" value="1"/>
</dbReference>
<evidence type="ECO:0000256" key="5">
    <source>
        <dbReference type="ARBA" id="ARBA00023002"/>
    </source>
</evidence>
<dbReference type="InterPro" id="IPR029061">
    <property type="entry name" value="THDP-binding"/>
</dbReference>
<evidence type="ECO:0000256" key="1">
    <source>
        <dbReference type="ARBA" id="ARBA00001964"/>
    </source>
</evidence>